<feature type="compositionally biased region" description="Polar residues" evidence="2">
    <location>
        <begin position="52"/>
        <end position="62"/>
    </location>
</feature>
<evidence type="ECO:0000313" key="4">
    <source>
        <dbReference type="Proteomes" id="UP000266841"/>
    </source>
</evidence>
<feature type="coiled-coil region" evidence="1">
    <location>
        <begin position="345"/>
        <end position="372"/>
    </location>
</feature>
<accession>K0RSL1</accession>
<dbReference type="EMBL" id="AGNL01040765">
    <property type="protein sequence ID" value="EJK51921.1"/>
    <property type="molecule type" value="Genomic_DNA"/>
</dbReference>
<feature type="compositionally biased region" description="Polar residues" evidence="2">
    <location>
        <begin position="7"/>
        <end position="29"/>
    </location>
</feature>
<evidence type="ECO:0000313" key="3">
    <source>
        <dbReference type="EMBL" id="EJK51921.1"/>
    </source>
</evidence>
<comment type="caution">
    <text evidence="3">The sequence shown here is derived from an EMBL/GenBank/DDBJ whole genome shotgun (WGS) entry which is preliminary data.</text>
</comment>
<feature type="region of interest" description="Disordered" evidence="2">
    <location>
        <begin position="308"/>
        <end position="331"/>
    </location>
</feature>
<dbReference type="Proteomes" id="UP000266841">
    <property type="component" value="Unassembled WGS sequence"/>
</dbReference>
<reference evidence="3 4" key="1">
    <citation type="journal article" date="2012" name="Genome Biol.">
        <title>Genome and low-iron response of an oceanic diatom adapted to chronic iron limitation.</title>
        <authorList>
            <person name="Lommer M."/>
            <person name="Specht M."/>
            <person name="Roy A.S."/>
            <person name="Kraemer L."/>
            <person name="Andreson R."/>
            <person name="Gutowska M.A."/>
            <person name="Wolf J."/>
            <person name="Bergner S.V."/>
            <person name="Schilhabel M.B."/>
            <person name="Klostermeier U.C."/>
            <person name="Beiko R.G."/>
            <person name="Rosenstiel P."/>
            <person name="Hippler M."/>
            <person name="Laroche J."/>
        </authorList>
    </citation>
    <scope>NUCLEOTIDE SEQUENCE [LARGE SCALE GENOMIC DNA]</scope>
    <source>
        <strain evidence="3 4">CCMP1005</strain>
    </source>
</reference>
<sequence length="548" mass="60905">MLDVASSPGQTTRKRSASASDEANLSVSGSVKRCGPVGSATGDDEACRAAATTPSGVDTGSPSIPEINPLNRESNEAISATDEKNVTRMPSKLRQLKDRMWVRETLEDVTAAQFASSLSLETDSDSLSDKSKLGPKKRAVDFENVINKLDRRVEQMCVLTNESEVEGRRCYVLNRRIMGDEGNVTLDKTCYALSEKKGMGRIVFTMEEREELLSRLFDARERLVDIKSKQSREELNDSGAAEDRSAIGEIRPQHQQSDDVAATVAVEDKSTLFDPSLYVRDDGTIDWDGALQDREALKKFGSAVWSRINGRDPEEGGDDGGVSSADEFHSSGKAVTAKIPETVAIREKKDQLDRLKKELNEMETEHTKLLNSALSAGQAVANVNFATIDPILRVKIRTSLDQLDKKRAEVSFQMLNYELERIYTYLEGELGNTAAKGYIPLQDRLNVAELGLLESQVESFNRQIELGESLDDDMLSVLSDQLVDFKRRLGIDYYVQGLTFDTEAIKLWLKEIWTKTRTVWHFTSRVSSWIYPKATGSEDTEVSALTTA</sequence>
<dbReference type="AlphaFoldDB" id="K0RSL1"/>
<name>K0RSL1_THAOC</name>
<proteinExistence type="predicted"/>
<protein>
    <submittedName>
        <fullName evidence="3">Uncharacterized protein</fullName>
    </submittedName>
</protein>
<evidence type="ECO:0000256" key="2">
    <source>
        <dbReference type="SAM" id="MobiDB-lite"/>
    </source>
</evidence>
<keyword evidence="1" id="KW-0175">Coiled coil</keyword>
<dbReference type="eggNOG" id="KOG1043">
    <property type="taxonomic scope" value="Eukaryota"/>
</dbReference>
<dbReference type="OrthoDB" id="275278at2759"/>
<gene>
    <name evidence="3" type="ORF">THAOC_28865</name>
</gene>
<dbReference type="OMA" id="KTRTVWH"/>
<keyword evidence="4" id="KW-1185">Reference proteome</keyword>
<evidence type="ECO:0000256" key="1">
    <source>
        <dbReference type="SAM" id="Coils"/>
    </source>
</evidence>
<organism evidence="3 4">
    <name type="scientific">Thalassiosira oceanica</name>
    <name type="common">Marine diatom</name>
    <dbReference type="NCBI Taxonomy" id="159749"/>
    <lineage>
        <taxon>Eukaryota</taxon>
        <taxon>Sar</taxon>
        <taxon>Stramenopiles</taxon>
        <taxon>Ochrophyta</taxon>
        <taxon>Bacillariophyta</taxon>
        <taxon>Coscinodiscophyceae</taxon>
        <taxon>Thalassiosirophycidae</taxon>
        <taxon>Thalassiosirales</taxon>
        <taxon>Thalassiosiraceae</taxon>
        <taxon>Thalassiosira</taxon>
    </lineage>
</organism>
<feature type="region of interest" description="Disordered" evidence="2">
    <location>
        <begin position="1"/>
        <end position="84"/>
    </location>
</feature>